<evidence type="ECO:0000256" key="5">
    <source>
        <dbReference type="ARBA" id="ARBA00022679"/>
    </source>
</evidence>
<feature type="chain" id="PRO_5046801903" description="Nucleoside diphosphate kinase" evidence="15">
    <location>
        <begin position="30"/>
        <end position="197"/>
    </location>
</feature>
<reference evidence="17 18" key="1">
    <citation type="journal article" date="2023" name="Hortic Res">
        <title>The complete reference genome for grapevine (Vitis vinifera L.) genetics and breeding.</title>
        <authorList>
            <person name="Shi X."/>
            <person name="Cao S."/>
            <person name="Wang X."/>
            <person name="Huang S."/>
            <person name="Wang Y."/>
            <person name="Liu Z."/>
            <person name="Liu W."/>
            <person name="Leng X."/>
            <person name="Peng Y."/>
            <person name="Wang N."/>
            <person name="Wang Y."/>
            <person name="Ma Z."/>
            <person name="Xu X."/>
            <person name="Zhang F."/>
            <person name="Xue H."/>
            <person name="Zhong H."/>
            <person name="Wang Y."/>
            <person name="Zhang K."/>
            <person name="Velt A."/>
            <person name="Avia K."/>
            <person name="Holtgrawe D."/>
            <person name="Grimplet J."/>
            <person name="Matus J.T."/>
            <person name="Ware D."/>
            <person name="Wu X."/>
            <person name="Wang H."/>
            <person name="Liu C."/>
            <person name="Fang Y."/>
            <person name="Rustenholz C."/>
            <person name="Cheng Z."/>
            <person name="Xiao H."/>
            <person name="Zhou Y."/>
        </authorList>
    </citation>
    <scope>NUCLEOTIDE SEQUENCE [LARGE SCALE GENOMIC DNA]</scope>
    <source>
        <strain evidence="18">cv. Pinot noir / PN40024</strain>
        <tissue evidence="17">Leaf</tissue>
    </source>
</reference>
<feature type="active site" description="Pros-phosphohistidine intermediate" evidence="12">
    <location>
        <position position="152"/>
    </location>
</feature>
<dbReference type="InterPro" id="IPR036850">
    <property type="entry name" value="NDK-like_dom_sf"/>
</dbReference>
<evidence type="ECO:0000256" key="12">
    <source>
        <dbReference type="PROSITE-ProRule" id="PRU00706"/>
    </source>
</evidence>
<keyword evidence="9 14" id="KW-0067">ATP-binding</keyword>
<dbReference type="InterPro" id="IPR001564">
    <property type="entry name" value="Nucleoside_diP_kinase"/>
</dbReference>
<evidence type="ECO:0000313" key="17">
    <source>
        <dbReference type="EMBL" id="WJZ94247.1"/>
    </source>
</evidence>
<evidence type="ECO:0000259" key="16">
    <source>
        <dbReference type="SMART" id="SM00562"/>
    </source>
</evidence>
<dbReference type="Pfam" id="PF00334">
    <property type="entry name" value="NDK"/>
    <property type="match status" value="1"/>
</dbReference>
<comment type="catalytic activity">
    <reaction evidence="1 14">
        <text>a 2'-deoxyribonucleoside 5'-diphosphate + ATP = a 2'-deoxyribonucleoside 5'-triphosphate + ADP</text>
        <dbReference type="Rhea" id="RHEA:44640"/>
        <dbReference type="ChEBI" id="CHEBI:30616"/>
        <dbReference type="ChEBI" id="CHEBI:61560"/>
        <dbReference type="ChEBI" id="CHEBI:73316"/>
        <dbReference type="ChEBI" id="CHEBI:456216"/>
        <dbReference type="EC" id="2.7.4.6"/>
    </reaction>
</comment>
<protein>
    <recommendedName>
        <fullName evidence="14">Nucleoside diphosphate kinase</fullName>
        <ecNumber evidence="14">2.7.4.6</ecNumber>
    </recommendedName>
</protein>
<sequence length="197" mass="21598">MALQIAPCVSRFLVLLLLVSVSLIGRSSSSGSAEKEKTFAMIKPDGLSGNYTDEIKNAILESGFIILREMTVRLDEDTAGKFYAEHSSRSFFPALVKYMTSGPVLVMVLEKVNAVADWRALIGPTDAQKAKVTHPHSIRAMCGQDLEKNCVHGSDSPQSAEREISFFFEEFSSGAVGSKHDELLEFSSKLKLDETFA</sequence>
<comment type="catalytic activity">
    <reaction evidence="2">
        <text>a ribonucleoside 5'-diphosphate + ATP = a ribonucleoside 5'-triphosphate + ADP</text>
        <dbReference type="Rhea" id="RHEA:18113"/>
        <dbReference type="ChEBI" id="CHEBI:30616"/>
        <dbReference type="ChEBI" id="CHEBI:57930"/>
        <dbReference type="ChEBI" id="CHEBI:61557"/>
        <dbReference type="ChEBI" id="CHEBI:456216"/>
        <dbReference type="EC" id="2.7.4.6"/>
    </reaction>
</comment>
<dbReference type="PROSITE" id="PS00469">
    <property type="entry name" value="NDPK"/>
    <property type="match status" value="1"/>
</dbReference>
<keyword evidence="10" id="KW-0460">Magnesium</keyword>
<evidence type="ECO:0000256" key="3">
    <source>
        <dbReference type="ARBA" id="ARBA00008142"/>
    </source>
</evidence>
<feature type="signal peptide" evidence="15">
    <location>
        <begin position="1"/>
        <end position="29"/>
    </location>
</feature>
<feature type="binding site" evidence="12">
    <location>
        <position position="119"/>
    </location>
    <ligand>
        <name>ATP</name>
        <dbReference type="ChEBI" id="CHEBI:30616"/>
    </ligand>
</feature>
<dbReference type="SUPFAM" id="SSF54919">
    <property type="entry name" value="Nucleoside diphosphate kinase, NDK"/>
    <property type="match status" value="1"/>
</dbReference>
<feature type="binding site" evidence="12">
    <location>
        <position position="149"/>
    </location>
    <ligand>
        <name>ATP</name>
        <dbReference type="ChEBI" id="CHEBI:30616"/>
    </ligand>
</feature>
<keyword evidence="6" id="KW-0479">Metal-binding</keyword>
<keyword evidence="15" id="KW-0732">Signal</keyword>
<dbReference type="PANTHER" id="PTHR46161">
    <property type="entry name" value="NUCLEOSIDE DIPHOSPHATE KINASE"/>
    <property type="match status" value="1"/>
</dbReference>
<keyword evidence="8 14" id="KW-0418">Kinase</keyword>
<comment type="similarity">
    <text evidence="3 12 13">Belongs to the NDK family.</text>
</comment>
<evidence type="ECO:0000256" key="8">
    <source>
        <dbReference type="ARBA" id="ARBA00022777"/>
    </source>
</evidence>
<dbReference type="PANTHER" id="PTHR46161:SF3">
    <property type="entry name" value="NUCLEOSIDE DIPHOSPHATE KINASE DDB_G0292928-RELATED"/>
    <property type="match status" value="1"/>
</dbReference>
<evidence type="ECO:0000256" key="6">
    <source>
        <dbReference type="ARBA" id="ARBA00022723"/>
    </source>
</evidence>
<evidence type="ECO:0000256" key="2">
    <source>
        <dbReference type="ARBA" id="ARBA00000937"/>
    </source>
</evidence>
<feature type="binding site" evidence="12">
    <location>
        <position position="43"/>
    </location>
    <ligand>
        <name>ATP</name>
        <dbReference type="ChEBI" id="CHEBI:30616"/>
    </ligand>
</feature>
<evidence type="ECO:0000256" key="7">
    <source>
        <dbReference type="ARBA" id="ARBA00022741"/>
    </source>
</evidence>
<evidence type="ECO:0000256" key="10">
    <source>
        <dbReference type="ARBA" id="ARBA00022842"/>
    </source>
</evidence>
<name>A0ABY9CGR7_VITVI</name>
<feature type="binding site" evidence="12">
    <location>
        <position position="91"/>
    </location>
    <ligand>
        <name>ATP</name>
        <dbReference type="ChEBI" id="CHEBI:30616"/>
    </ligand>
</feature>
<gene>
    <name evidence="17" type="ORF">VitviT2T_013123</name>
</gene>
<evidence type="ECO:0000256" key="1">
    <source>
        <dbReference type="ARBA" id="ARBA00000082"/>
    </source>
</evidence>
<feature type="binding site" evidence="12">
    <location>
        <position position="125"/>
    </location>
    <ligand>
        <name>ATP</name>
        <dbReference type="ChEBI" id="CHEBI:30616"/>
    </ligand>
</feature>
<dbReference type="InterPro" id="IPR034907">
    <property type="entry name" value="NDK-like_dom"/>
</dbReference>
<evidence type="ECO:0000256" key="11">
    <source>
        <dbReference type="ARBA" id="ARBA00023080"/>
    </source>
</evidence>
<accession>A0ABY9CGR7</accession>
<dbReference type="Proteomes" id="UP001227230">
    <property type="component" value="Chromosome 9"/>
</dbReference>
<organism evidence="17 18">
    <name type="scientific">Vitis vinifera</name>
    <name type="common">Grape</name>
    <dbReference type="NCBI Taxonomy" id="29760"/>
    <lineage>
        <taxon>Eukaryota</taxon>
        <taxon>Viridiplantae</taxon>
        <taxon>Streptophyta</taxon>
        <taxon>Embryophyta</taxon>
        <taxon>Tracheophyta</taxon>
        <taxon>Spermatophyta</taxon>
        <taxon>Magnoliopsida</taxon>
        <taxon>eudicotyledons</taxon>
        <taxon>Gunneridae</taxon>
        <taxon>Pentapetalae</taxon>
        <taxon>rosids</taxon>
        <taxon>Vitales</taxon>
        <taxon>Vitaceae</taxon>
        <taxon>Viteae</taxon>
        <taxon>Vitis</taxon>
    </lineage>
</organism>
<dbReference type="SMART" id="SM00562">
    <property type="entry name" value="NDK"/>
    <property type="match status" value="1"/>
</dbReference>
<feature type="domain" description="Nucleoside diphosphate kinase-like" evidence="16">
    <location>
        <begin position="35"/>
        <end position="175"/>
    </location>
</feature>
<dbReference type="PROSITE" id="PS51374">
    <property type="entry name" value="NDPK_LIKE"/>
    <property type="match status" value="1"/>
</dbReference>
<evidence type="ECO:0000256" key="15">
    <source>
        <dbReference type="SAM" id="SignalP"/>
    </source>
</evidence>
<evidence type="ECO:0000313" key="18">
    <source>
        <dbReference type="Proteomes" id="UP001227230"/>
    </source>
</evidence>
<dbReference type="EMBL" id="CP126656">
    <property type="protein sequence ID" value="WJZ94247.1"/>
    <property type="molecule type" value="Genomic_DNA"/>
</dbReference>
<feature type="binding site" evidence="12">
    <location>
        <position position="139"/>
    </location>
    <ligand>
        <name>ATP</name>
        <dbReference type="ChEBI" id="CHEBI:30616"/>
    </ligand>
</feature>
<dbReference type="InterPro" id="IPR023005">
    <property type="entry name" value="Nucleoside_diP_kinase_AS"/>
</dbReference>
<evidence type="ECO:0000256" key="9">
    <source>
        <dbReference type="ARBA" id="ARBA00022840"/>
    </source>
</evidence>
<evidence type="ECO:0000256" key="4">
    <source>
        <dbReference type="ARBA" id="ARBA00022490"/>
    </source>
</evidence>
<keyword evidence="7 14" id="KW-0547">Nucleotide-binding</keyword>
<proteinExistence type="inferred from homology"/>
<evidence type="ECO:0000256" key="13">
    <source>
        <dbReference type="RuleBase" id="RU004011"/>
    </source>
</evidence>
<dbReference type="Gene3D" id="3.30.70.141">
    <property type="entry name" value="Nucleoside diphosphate kinase-like domain"/>
    <property type="match status" value="1"/>
</dbReference>
<keyword evidence="5 14" id="KW-0808">Transferase</keyword>
<dbReference type="PRINTS" id="PR01243">
    <property type="entry name" value="NUCDPKINASE"/>
</dbReference>
<keyword evidence="18" id="KW-1185">Reference proteome</keyword>
<keyword evidence="4" id="KW-0963">Cytoplasm</keyword>
<evidence type="ECO:0000256" key="14">
    <source>
        <dbReference type="RuleBase" id="RU004013"/>
    </source>
</evidence>
<keyword evidence="11" id="KW-0546">Nucleotide metabolism</keyword>
<dbReference type="EC" id="2.7.4.6" evidence="14"/>